<accession>A0AAV4GF36</accession>
<dbReference type="GO" id="GO:0016020">
    <property type="term" value="C:membrane"/>
    <property type="evidence" value="ECO:0007669"/>
    <property type="project" value="InterPro"/>
</dbReference>
<keyword evidence="1" id="KW-0812">Transmembrane</keyword>
<dbReference type="InterPro" id="IPR036640">
    <property type="entry name" value="ABC1_TM_sf"/>
</dbReference>
<evidence type="ECO:0000313" key="6">
    <source>
        <dbReference type="Proteomes" id="UP000762676"/>
    </source>
</evidence>
<comment type="caution">
    <text evidence="5">The sequence shown here is derived from an EMBL/GenBank/DDBJ whole genome shotgun (WGS) entry which is preliminary data.</text>
</comment>
<dbReference type="SUPFAM" id="SSF90123">
    <property type="entry name" value="ABC transporter transmembrane region"/>
    <property type="match status" value="1"/>
</dbReference>
<sequence length="139" mass="15654">MSCLLVFISCVAGLSSGLHGLANPAFIGLCITYTLMVSGQLNWIVRISTEVEMSMNAVERVLEYTDMQVEQQVEADRKTRNLIITGMMMGRRCRGRQREKLTDGMAKWLGMGSVVAMLHKTKMHQEWRRLIGNAMEQGT</sequence>
<reference evidence="5 6" key="1">
    <citation type="journal article" date="2021" name="Elife">
        <title>Chloroplast acquisition without the gene transfer in kleptoplastic sea slugs, Plakobranchus ocellatus.</title>
        <authorList>
            <person name="Maeda T."/>
            <person name="Takahashi S."/>
            <person name="Yoshida T."/>
            <person name="Shimamura S."/>
            <person name="Takaki Y."/>
            <person name="Nagai Y."/>
            <person name="Toyoda A."/>
            <person name="Suzuki Y."/>
            <person name="Arimoto A."/>
            <person name="Ishii H."/>
            <person name="Satoh N."/>
            <person name="Nishiyama T."/>
            <person name="Hasebe M."/>
            <person name="Maruyama T."/>
            <person name="Minagawa J."/>
            <person name="Obokata J."/>
            <person name="Shigenobu S."/>
        </authorList>
    </citation>
    <scope>NUCLEOTIDE SEQUENCE [LARGE SCALE GENOMIC DNA]</scope>
</reference>
<organism evidence="5 6">
    <name type="scientific">Elysia marginata</name>
    <dbReference type="NCBI Taxonomy" id="1093978"/>
    <lineage>
        <taxon>Eukaryota</taxon>
        <taxon>Metazoa</taxon>
        <taxon>Spiralia</taxon>
        <taxon>Lophotrochozoa</taxon>
        <taxon>Mollusca</taxon>
        <taxon>Gastropoda</taxon>
        <taxon>Heterobranchia</taxon>
        <taxon>Euthyneura</taxon>
        <taxon>Panpulmonata</taxon>
        <taxon>Sacoglossa</taxon>
        <taxon>Placobranchoidea</taxon>
        <taxon>Plakobranchidae</taxon>
        <taxon>Elysia</taxon>
    </lineage>
</organism>
<evidence type="ECO:0000313" key="5">
    <source>
        <dbReference type="EMBL" id="GFR84017.1"/>
    </source>
</evidence>
<dbReference type="EMBL" id="BMAT01012040">
    <property type="protein sequence ID" value="GFR84017.1"/>
    <property type="molecule type" value="Genomic_DNA"/>
</dbReference>
<keyword evidence="2" id="KW-1133">Transmembrane helix</keyword>
<feature type="signal peptide" evidence="4">
    <location>
        <begin position="1"/>
        <end position="17"/>
    </location>
</feature>
<protein>
    <submittedName>
        <fullName evidence="5">Multidrug resistance-associated protein 1-like</fullName>
    </submittedName>
</protein>
<gene>
    <name evidence="5" type="ORF">ElyMa_005988300</name>
</gene>
<dbReference type="Gene3D" id="1.20.1560.10">
    <property type="entry name" value="ABC transporter type 1, transmembrane domain"/>
    <property type="match status" value="1"/>
</dbReference>
<dbReference type="AlphaFoldDB" id="A0AAV4GF36"/>
<dbReference type="GO" id="GO:0005524">
    <property type="term" value="F:ATP binding"/>
    <property type="evidence" value="ECO:0007669"/>
    <property type="project" value="InterPro"/>
</dbReference>
<evidence type="ECO:0000256" key="2">
    <source>
        <dbReference type="ARBA" id="ARBA00022989"/>
    </source>
</evidence>
<keyword evidence="6" id="KW-1185">Reference proteome</keyword>
<keyword evidence="3" id="KW-0472">Membrane</keyword>
<name>A0AAV4GF36_9GAST</name>
<feature type="chain" id="PRO_5043416538" evidence="4">
    <location>
        <begin position="18"/>
        <end position="139"/>
    </location>
</feature>
<evidence type="ECO:0000256" key="3">
    <source>
        <dbReference type="ARBA" id="ARBA00023136"/>
    </source>
</evidence>
<keyword evidence="4" id="KW-0732">Signal</keyword>
<evidence type="ECO:0000256" key="1">
    <source>
        <dbReference type="ARBA" id="ARBA00022692"/>
    </source>
</evidence>
<proteinExistence type="predicted"/>
<evidence type="ECO:0000256" key="4">
    <source>
        <dbReference type="SAM" id="SignalP"/>
    </source>
</evidence>
<dbReference type="Proteomes" id="UP000762676">
    <property type="component" value="Unassembled WGS sequence"/>
</dbReference>